<organism evidence="1 2">
    <name type="scientific">Aegilops tauschii subsp. strangulata</name>
    <name type="common">Goatgrass</name>
    <dbReference type="NCBI Taxonomy" id="200361"/>
    <lineage>
        <taxon>Eukaryota</taxon>
        <taxon>Viridiplantae</taxon>
        <taxon>Streptophyta</taxon>
        <taxon>Embryophyta</taxon>
        <taxon>Tracheophyta</taxon>
        <taxon>Spermatophyta</taxon>
        <taxon>Magnoliopsida</taxon>
        <taxon>Liliopsida</taxon>
        <taxon>Poales</taxon>
        <taxon>Poaceae</taxon>
        <taxon>BOP clade</taxon>
        <taxon>Pooideae</taxon>
        <taxon>Triticodae</taxon>
        <taxon>Triticeae</taxon>
        <taxon>Triticinae</taxon>
        <taxon>Aegilops</taxon>
    </lineage>
</organism>
<dbReference type="EnsemblPlants" id="AET4Gv20490600.11">
    <property type="protein sequence ID" value="AET4Gv20490600.11"/>
    <property type="gene ID" value="AET4Gv20490600"/>
</dbReference>
<proteinExistence type="predicted"/>
<reference evidence="1" key="5">
    <citation type="journal article" date="2021" name="G3 (Bethesda)">
        <title>Aegilops tauschii genome assembly Aet v5.0 features greater sequence contiguity and improved annotation.</title>
        <authorList>
            <person name="Wang L."/>
            <person name="Zhu T."/>
            <person name="Rodriguez J.C."/>
            <person name="Deal K.R."/>
            <person name="Dubcovsky J."/>
            <person name="McGuire P.E."/>
            <person name="Lux T."/>
            <person name="Spannagl M."/>
            <person name="Mayer K.F.X."/>
            <person name="Baldrich P."/>
            <person name="Meyers B.C."/>
            <person name="Huo N."/>
            <person name="Gu Y.Q."/>
            <person name="Zhou H."/>
            <person name="Devos K.M."/>
            <person name="Bennetzen J.L."/>
            <person name="Unver T."/>
            <person name="Budak H."/>
            <person name="Gulick P.J."/>
            <person name="Galiba G."/>
            <person name="Kalapos B."/>
            <person name="Nelson D.R."/>
            <person name="Li P."/>
            <person name="You F.M."/>
            <person name="Luo M.C."/>
            <person name="Dvorak J."/>
        </authorList>
    </citation>
    <scope>NUCLEOTIDE SEQUENCE [LARGE SCALE GENOMIC DNA]</scope>
    <source>
        <strain evidence="1">cv. AL8/78</strain>
    </source>
</reference>
<evidence type="ECO:0000313" key="1">
    <source>
        <dbReference type="EnsemblPlants" id="AET4Gv20490600.11"/>
    </source>
</evidence>
<dbReference type="AlphaFoldDB" id="A0A453I9F5"/>
<sequence length="49" mass="5450">PLRCWPGGLCLSRSIGDTDVGEFIVPIPHVKQVKVNFGSLIKCHERSLF</sequence>
<reference evidence="2" key="2">
    <citation type="journal article" date="2017" name="Nat. Plants">
        <title>The Aegilops tauschii genome reveals multiple impacts of transposons.</title>
        <authorList>
            <person name="Zhao G."/>
            <person name="Zou C."/>
            <person name="Li K."/>
            <person name="Wang K."/>
            <person name="Li T."/>
            <person name="Gao L."/>
            <person name="Zhang X."/>
            <person name="Wang H."/>
            <person name="Yang Z."/>
            <person name="Liu X."/>
            <person name="Jiang W."/>
            <person name="Mao L."/>
            <person name="Kong X."/>
            <person name="Jiao Y."/>
            <person name="Jia J."/>
        </authorList>
    </citation>
    <scope>NUCLEOTIDE SEQUENCE [LARGE SCALE GENOMIC DNA]</scope>
    <source>
        <strain evidence="2">cv. AL8/78</strain>
    </source>
</reference>
<evidence type="ECO:0000313" key="2">
    <source>
        <dbReference type="Proteomes" id="UP000015105"/>
    </source>
</evidence>
<protein>
    <submittedName>
        <fullName evidence="1">Uncharacterized protein</fullName>
    </submittedName>
</protein>
<name>A0A453I9F5_AEGTS</name>
<reference evidence="1" key="3">
    <citation type="journal article" date="2017" name="Nature">
        <title>Genome sequence of the progenitor of the wheat D genome Aegilops tauschii.</title>
        <authorList>
            <person name="Luo M.C."/>
            <person name="Gu Y.Q."/>
            <person name="Puiu D."/>
            <person name="Wang H."/>
            <person name="Twardziok S.O."/>
            <person name="Deal K.R."/>
            <person name="Huo N."/>
            <person name="Zhu T."/>
            <person name="Wang L."/>
            <person name="Wang Y."/>
            <person name="McGuire P.E."/>
            <person name="Liu S."/>
            <person name="Long H."/>
            <person name="Ramasamy R.K."/>
            <person name="Rodriguez J.C."/>
            <person name="Van S.L."/>
            <person name="Yuan L."/>
            <person name="Wang Z."/>
            <person name="Xia Z."/>
            <person name="Xiao L."/>
            <person name="Anderson O.D."/>
            <person name="Ouyang S."/>
            <person name="Liang Y."/>
            <person name="Zimin A.V."/>
            <person name="Pertea G."/>
            <person name="Qi P."/>
            <person name="Bennetzen J.L."/>
            <person name="Dai X."/>
            <person name="Dawson M.W."/>
            <person name="Muller H.G."/>
            <person name="Kugler K."/>
            <person name="Rivarola-Duarte L."/>
            <person name="Spannagl M."/>
            <person name="Mayer K.F.X."/>
            <person name="Lu F.H."/>
            <person name="Bevan M.W."/>
            <person name="Leroy P."/>
            <person name="Li P."/>
            <person name="You F.M."/>
            <person name="Sun Q."/>
            <person name="Liu Z."/>
            <person name="Lyons E."/>
            <person name="Wicker T."/>
            <person name="Salzberg S.L."/>
            <person name="Devos K.M."/>
            <person name="Dvorak J."/>
        </authorList>
    </citation>
    <scope>NUCLEOTIDE SEQUENCE [LARGE SCALE GENOMIC DNA]</scope>
    <source>
        <strain evidence="1">cv. AL8/78</strain>
    </source>
</reference>
<dbReference type="Proteomes" id="UP000015105">
    <property type="component" value="Chromosome 4D"/>
</dbReference>
<reference evidence="1" key="4">
    <citation type="submission" date="2019-03" db="UniProtKB">
        <authorList>
            <consortium name="EnsemblPlants"/>
        </authorList>
    </citation>
    <scope>IDENTIFICATION</scope>
</reference>
<accession>A0A453I9F5</accession>
<reference evidence="2" key="1">
    <citation type="journal article" date="2014" name="Science">
        <title>Ancient hybridizations among the ancestral genomes of bread wheat.</title>
        <authorList>
            <consortium name="International Wheat Genome Sequencing Consortium,"/>
            <person name="Marcussen T."/>
            <person name="Sandve S.R."/>
            <person name="Heier L."/>
            <person name="Spannagl M."/>
            <person name="Pfeifer M."/>
            <person name="Jakobsen K.S."/>
            <person name="Wulff B.B."/>
            <person name="Steuernagel B."/>
            <person name="Mayer K.F."/>
            <person name="Olsen O.A."/>
        </authorList>
    </citation>
    <scope>NUCLEOTIDE SEQUENCE [LARGE SCALE GENOMIC DNA]</scope>
    <source>
        <strain evidence="2">cv. AL8/78</strain>
    </source>
</reference>
<keyword evidence="2" id="KW-1185">Reference proteome</keyword>
<dbReference type="Gramene" id="AET4Gv20490600.11">
    <property type="protein sequence ID" value="AET4Gv20490600.11"/>
    <property type="gene ID" value="AET4Gv20490600"/>
</dbReference>